<reference evidence="2" key="1">
    <citation type="journal article" date="2012" name="PLoS ONE">
        <title>Gene sets for utilization of primary and secondary nutrition supplies in the distal gut of endangered iberian lynx.</title>
        <authorList>
            <person name="Alcaide M."/>
            <person name="Messina E."/>
            <person name="Richter M."/>
            <person name="Bargiela R."/>
            <person name="Peplies J."/>
            <person name="Huws S.A."/>
            <person name="Newbold C.J."/>
            <person name="Golyshin P.N."/>
            <person name="Simon M.A."/>
            <person name="Lopez G."/>
            <person name="Yakimov M.M."/>
            <person name="Ferrer M."/>
        </authorList>
    </citation>
    <scope>NUCLEOTIDE SEQUENCE</scope>
</reference>
<protein>
    <submittedName>
        <fullName evidence="2">Uncharacterized protein</fullName>
    </submittedName>
</protein>
<keyword evidence="1" id="KW-0472">Membrane</keyword>
<keyword evidence="1" id="KW-1133">Transmembrane helix</keyword>
<feature type="transmembrane region" description="Helical" evidence="1">
    <location>
        <begin position="90"/>
        <end position="109"/>
    </location>
</feature>
<comment type="caution">
    <text evidence="2">The sequence shown here is derived from an EMBL/GenBank/DDBJ whole genome shotgun (WGS) entry which is preliminary data.</text>
</comment>
<keyword evidence="1" id="KW-0812">Transmembrane</keyword>
<name>J9CZK0_9ZZZZ</name>
<organism evidence="2">
    <name type="scientific">gut metagenome</name>
    <dbReference type="NCBI Taxonomy" id="749906"/>
    <lineage>
        <taxon>unclassified sequences</taxon>
        <taxon>metagenomes</taxon>
        <taxon>organismal metagenomes</taxon>
    </lineage>
</organism>
<sequence>MSVAPPSTKILVTNNSPLSALRSFFCSQLAIAERSNFSTLAAASFEENFKTPSALFTSIPRIMSATKRILRGEVGTFCNLAKYMVLRASFLLSADIFFLAPIIFNTFLFQ</sequence>
<dbReference type="EMBL" id="AMCI01001385">
    <property type="protein sequence ID" value="EJX05706.1"/>
    <property type="molecule type" value="Genomic_DNA"/>
</dbReference>
<proteinExistence type="predicted"/>
<dbReference type="AlphaFoldDB" id="J9CZK0"/>
<accession>J9CZK0</accession>
<evidence type="ECO:0000256" key="1">
    <source>
        <dbReference type="SAM" id="Phobius"/>
    </source>
</evidence>
<gene>
    <name evidence="2" type="ORF">EVA_06185</name>
</gene>
<evidence type="ECO:0000313" key="2">
    <source>
        <dbReference type="EMBL" id="EJX05706.1"/>
    </source>
</evidence>